<evidence type="ECO:0000256" key="6">
    <source>
        <dbReference type="ARBA" id="ARBA00023163"/>
    </source>
</evidence>
<keyword evidence="7" id="KW-0539">Nucleus</keyword>
<comment type="caution">
    <text evidence="9">The sequence shown here is derived from an EMBL/GenBank/DDBJ whole genome shotgun (WGS) entry which is preliminary data.</text>
</comment>
<dbReference type="GO" id="GO:0005634">
    <property type="term" value="C:nucleus"/>
    <property type="evidence" value="ECO:0007669"/>
    <property type="project" value="UniProtKB-SubCell"/>
</dbReference>
<dbReference type="STRING" id="300112.A0A4S2KNU9"/>
<keyword evidence="10" id="KW-1185">Reference proteome</keyword>
<dbReference type="GO" id="GO:0001092">
    <property type="term" value="F:TFIIA-class transcription factor complex binding"/>
    <property type="evidence" value="ECO:0007669"/>
    <property type="project" value="UniProtKB-ARBA"/>
</dbReference>
<name>A0A4S2KNU9_9HYME</name>
<dbReference type="GO" id="GO:0032991">
    <property type="term" value="C:protein-containing complex"/>
    <property type="evidence" value="ECO:0007669"/>
    <property type="project" value="UniProtKB-ARBA"/>
</dbReference>
<dbReference type="Pfam" id="PF00352">
    <property type="entry name" value="TBP"/>
    <property type="match status" value="2"/>
</dbReference>
<keyword evidence="5" id="KW-0238">DNA-binding</keyword>
<dbReference type="FunFam" id="3.30.310.10:FF:000005">
    <property type="entry name" value="TATA box-binding protein-like 1"/>
    <property type="match status" value="1"/>
</dbReference>
<accession>A0A4S2KNU9</accession>
<dbReference type="GO" id="GO:0006352">
    <property type="term" value="P:DNA-templated transcription initiation"/>
    <property type="evidence" value="ECO:0007669"/>
    <property type="project" value="InterPro"/>
</dbReference>
<comment type="similarity">
    <text evidence="2">Belongs to the TBP family.</text>
</comment>
<dbReference type="CDD" id="cd04516">
    <property type="entry name" value="TBP_eukaryotes"/>
    <property type="match status" value="1"/>
</dbReference>
<keyword evidence="6" id="KW-0804">Transcription</keyword>
<keyword evidence="4" id="KW-0805">Transcription regulation</keyword>
<dbReference type="InterPro" id="IPR000814">
    <property type="entry name" value="TBP"/>
</dbReference>
<evidence type="ECO:0000256" key="2">
    <source>
        <dbReference type="ARBA" id="ARBA00005560"/>
    </source>
</evidence>
<dbReference type="GO" id="GO:0042797">
    <property type="term" value="P:tRNA transcription by RNA polymerase III"/>
    <property type="evidence" value="ECO:0007669"/>
    <property type="project" value="UniProtKB-ARBA"/>
</dbReference>
<comment type="subcellular location">
    <subcellularLocation>
        <location evidence="1">Nucleus</location>
    </subcellularLocation>
</comment>
<organism evidence="9 10">
    <name type="scientific">Temnothorax longispinosus</name>
    <dbReference type="NCBI Taxonomy" id="300112"/>
    <lineage>
        <taxon>Eukaryota</taxon>
        <taxon>Metazoa</taxon>
        <taxon>Ecdysozoa</taxon>
        <taxon>Arthropoda</taxon>
        <taxon>Hexapoda</taxon>
        <taxon>Insecta</taxon>
        <taxon>Pterygota</taxon>
        <taxon>Neoptera</taxon>
        <taxon>Endopterygota</taxon>
        <taxon>Hymenoptera</taxon>
        <taxon>Apocrita</taxon>
        <taxon>Aculeata</taxon>
        <taxon>Formicoidea</taxon>
        <taxon>Formicidae</taxon>
        <taxon>Myrmicinae</taxon>
        <taxon>Temnothorax</taxon>
    </lineage>
</organism>
<dbReference type="EMBL" id="QBLH01001647">
    <property type="protein sequence ID" value="TGZ51461.1"/>
    <property type="molecule type" value="Genomic_DNA"/>
</dbReference>
<reference evidence="9 10" key="1">
    <citation type="journal article" date="2019" name="Philos. Trans. R. Soc. Lond., B, Biol. Sci.">
        <title>Ant behaviour and brain gene expression of defending hosts depend on the ecological success of the intruding social parasite.</title>
        <authorList>
            <person name="Kaur R."/>
            <person name="Stoldt M."/>
            <person name="Jongepier E."/>
            <person name="Feldmeyer B."/>
            <person name="Menzel F."/>
            <person name="Bornberg-Bauer E."/>
            <person name="Foitzik S."/>
        </authorList>
    </citation>
    <scope>NUCLEOTIDE SEQUENCE [LARGE SCALE GENOMIC DNA]</scope>
    <source>
        <tissue evidence="9">Whole body</tissue>
    </source>
</reference>
<dbReference type="InterPro" id="IPR033710">
    <property type="entry name" value="TBP_eukaryotic"/>
</dbReference>
<dbReference type="FunFam" id="3.30.310.10:FF:000002">
    <property type="entry name" value="TATA-box-binding protein 2"/>
    <property type="match status" value="1"/>
</dbReference>
<gene>
    <name evidence="9" type="ORF">DBV15_02241</name>
</gene>
<dbReference type="GO" id="GO:0000992">
    <property type="term" value="F:RNA polymerase III cis-regulatory region sequence-specific DNA binding"/>
    <property type="evidence" value="ECO:0007669"/>
    <property type="project" value="UniProtKB-ARBA"/>
</dbReference>
<evidence type="ECO:0000256" key="8">
    <source>
        <dbReference type="SAM" id="MobiDB-lite"/>
    </source>
</evidence>
<evidence type="ECO:0000256" key="5">
    <source>
        <dbReference type="ARBA" id="ARBA00023125"/>
    </source>
</evidence>
<sequence length="243" mass="27304">MTQITQEDNELKRLLNNPAKNASEDGSMAPPLSTNVPRPSTAQNHPINPQSTMTPITPANTTKEVLEPCLQNVVSTVNLQTELKLMYINVRTRNSEYNPARFTGLIMRIQNPRATALIFRSGKLVCTGARSEEDSLLAAKKFARIIQKLGFPVKFSCFKIQNIVATCDLKFPIKLDKLNQAHCQFSSYEPELYPGLTYRLVNPRVVLLIFVNGKVVLTGAKNRTELQDALNNIYPILKSFRKQ</sequence>
<evidence type="ECO:0000256" key="3">
    <source>
        <dbReference type="ARBA" id="ARBA00022737"/>
    </source>
</evidence>
<dbReference type="HAMAP" id="MF_00408">
    <property type="entry name" value="TATA_bind_prot_arch"/>
    <property type="match status" value="1"/>
</dbReference>
<evidence type="ECO:0000256" key="7">
    <source>
        <dbReference type="ARBA" id="ARBA00023242"/>
    </source>
</evidence>
<dbReference type="PRINTS" id="PR00686">
    <property type="entry name" value="TIFACTORIID"/>
</dbReference>
<keyword evidence="3" id="KW-0677">Repeat</keyword>
<feature type="region of interest" description="Disordered" evidence="8">
    <location>
        <begin position="1"/>
        <end position="57"/>
    </location>
</feature>
<dbReference type="GO" id="GO:0000978">
    <property type="term" value="F:RNA polymerase II cis-regulatory region sequence-specific DNA binding"/>
    <property type="evidence" value="ECO:0007669"/>
    <property type="project" value="UniProtKB-ARBA"/>
</dbReference>
<protein>
    <submittedName>
        <fullName evidence="9">TATA-box-binding protein</fullName>
    </submittedName>
</protein>
<dbReference type="InterPro" id="IPR012295">
    <property type="entry name" value="TBP_dom_sf"/>
</dbReference>
<evidence type="ECO:0000256" key="1">
    <source>
        <dbReference type="ARBA" id="ARBA00004123"/>
    </source>
</evidence>
<dbReference type="SUPFAM" id="SSF55945">
    <property type="entry name" value="TATA-box binding protein-like"/>
    <property type="match status" value="2"/>
</dbReference>
<dbReference type="Proteomes" id="UP000310200">
    <property type="component" value="Unassembled WGS sequence"/>
</dbReference>
<dbReference type="Gene3D" id="3.30.310.10">
    <property type="entry name" value="TATA-Binding Protein"/>
    <property type="match status" value="2"/>
</dbReference>
<dbReference type="AlphaFoldDB" id="A0A4S2KNU9"/>
<proteinExistence type="inferred from homology"/>
<evidence type="ECO:0000256" key="4">
    <source>
        <dbReference type="ARBA" id="ARBA00023015"/>
    </source>
</evidence>
<dbReference type="PANTHER" id="PTHR10126">
    <property type="entry name" value="TATA-BOX BINDING PROTEIN"/>
    <property type="match status" value="1"/>
</dbReference>
<feature type="compositionally biased region" description="Polar residues" evidence="8">
    <location>
        <begin position="32"/>
        <end position="57"/>
    </location>
</feature>
<evidence type="ECO:0000313" key="9">
    <source>
        <dbReference type="EMBL" id="TGZ51461.1"/>
    </source>
</evidence>
<evidence type="ECO:0000313" key="10">
    <source>
        <dbReference type="Proteomes" id="UP000310200"/>
    </source>
</evidence>